<evidence type="ECO:0000313" key="2">
    <source>
        <dbReference type="Proteomes" id="UP000663722"/>
    </source>
</evidence>
<dbReference type="EMBL" id="CP061800">
    <property type="protein sequence ID" value="QTA88600.1"/>
    <property type="molecule type" value="Genomic_DNA"/>
</dbReference>
<dbReference type="Proteomes" id="UP000663722">
    <property type="component" value="Chromosome"/>
</dbReference>
<sequence length="39" mass="4364">MSSLHLSARTLWQNNFANRILSLSACSVPDLIPTRKHGK</sequence>
<protein>
    <submittedName>
        <fullName evidence="1">Uncharacterized protein</fullName>
    </submittedName>
</protein>
<evidence type="ECO:0000313" key="1">
    <source>
        <dbReference type="EMBL" id="QTA88600.1"/>
    </source>
</evidence>
<organism evidence="1 2">
    <name type="scientific">Desulfonema magnum</name>
    <dbReference type="NCBI Taxonomy" id="45655"/>
    <lineage>
        <taxon>Bacteria</taxon>
        <taxon>Pseudomonadati</taxon>
        <taxon>Thermodesulfobacteriota</taxon>
        <taxon>Desulfobacteria</taxon>
        <taxon>Desulfobacterales</taxon>
        <taxon>Desulfococcaceae</taxon>
        <taxon>Desulfonema</taxon>
    </lineage>
</organism>
<reference evidence="1" key="1">
    <citation type="journal article" date="2021" name="Microb. Physiol.">
        <title>Proteogenomic Insights into the Physiology of Marine, Sulfate-Reducing, Filamentous Desulfonema limicola and Desulfonema magnum.</title>
        <authorList>
            <person name="Schnaars V."/>
            <person name="Wohlbrand L."/>
            <person name="Scheve S."/>
            <person name="Hinrichs C."/>
            <person name="Reinhardt R."/>
            <person name="Rabus R."/>
        </authorList>
    </citation>
    <scope>NUCLEOTIDE SEQUENCE</scope>
    <source>
        <strain evidence="1">4be13</strain>
    </source>
</reference>
<accession>A0A975BPB1</accession>
<proteinExistence type="predicted"/>
<keyword evidence="2" id="KW-1185">Reference proteome</keyword>
<gene>
    <name evidence="1" type="ORF">dnm_046470</name>
</gene>
<dbReference type="AlphaFoldDB" id="A0A975BPB1"/>
<dbReference type="KEGG" id="dmm:dnm_046470"/>
<name>A0A975BPB1_9BACT</name>